<evidence type="ECO:0000313" key="3">
    <source>
        <dbReference type="Proteomes" id="UP001430374"/>
    </source>
</evidence>
<gene>
    <name evidence="2" type="ORF">H9Q08_17145</name>
</gene>
<keyword evidence="1" id="KW-0472">Membrane</keyword>
<keyword evidence="1" id="KW-1133">Transmembrane helix</keyword>
<feature type="transmembrane region" description="Helical" evidence="1">
    <location>
        <begin position="328"/>
        <end position="352"/>
    </location>
</feature>
<reference evidence="2" key="1">
    <citation type="submission" date="2021-08" db="EMBL/GenBank/DDBJ databases">
        <title>Complete genome sequence of Chryseobacterium sp strain PS-8.</title>
        <authorList>
            <person name="Das S.K."/>
        </authorList>
    </citation>
    <scope>NUCLEOTIDE SEQUENCE</scope>
    <source>
        <strain evidence="2">PS-8</strain>
    </source>
</reference>
<proteinExistence type="predicted"/>
<sequence length="610" mass="70418">MRKFTQFISSLFAPFRKRDELYRSKDFIQRLINSETDDLRKMALTKIKNNISVFDFKDSSMAAFIAELHRIQNEHLHDCNSFKIHLKRYLDFVLLEDKSTEIMQMVEKKELAEERLKLNQLYYDHPELLKDDTHSVQADIIAKKLQGEVLKAEDHLKMVEMAGTPIHIAYKENVRLRELASENPKKALKELESLQQEVKAPTYPSATEINLEPQGSADHTIEPETSKTEAVAVDKKLERSEKVVSPAESVSNYARKVMFTKPIDEYTLLSSHLEKQMAFGIRFEEIYNEEETKSEDDIQLEHDTSQAIHIPTVKESSVLANVSTKTTFIVNAISILATIPELVIMAKAVAFIFRIDEETDWEFWFMGLAFPLFAKLNSVLLIQPILNYFKRNGQLFRIKNFAVNRLAFAVFLLSFVYCIGISNLFLQLSNNEQLTKKFVLLKKEYVSVKKEAGSEDTPPPVSVQQDLKDNEEQLKHLKGKVFTINEEPSLLQKLVVSCTMAVTLLCSSLLTSIGFVMGRSLYLRRKLETTAGKITHLQELFDTHKTNLGQFRLKTHRIIRYYFELEYLNRLSDNGLTPDKTIHKTRNEEESILPLNGSRFSNHHHNNPTY</sequence>
<evidence type="ECO:0000256" key="1">
    <source>
        <dbReference type="SAM" id="Phobius"/>
    </source>
</evidence>
<dbReference type="Proteomes" id="UP001430374">
    <property type="component" value="Unassembled WGS sequence"/>
</dbReference>
<feature type="transmembrane region" description="Helical" evidence="1">
    <location>
        <begin position="494"/>
        <end position="517"/>
    </location>
</feature>
<evidence type="ECO:0000313" key="2">
    <source>
        <dbReference type="EMBL" id="MCF2221014.1"/>
    </source>
</evidence>
<accession>A0ABS9C8X4</accession>
<dbReference type="RefSeq" id="WP_235132362.1">
    <property type="nucleotide sequence ID" value="NZ_JACSGT010000002.1"/>
</dbReference>
<feature type="transmembrane region" description="Helical" evidence="1">
    <location>
        <begin position="406"/>
        <end position="426"/>
    </location>
</feature>
<name>A0ABS9C8X4_9FLAO</name>
<dbReference type="EMBL" id="JACSGT010000002">
    <property type="protein sequence ID" value="MCF2221014.1"/>
    <property type="molecule type" value="Genomic_DNA"/>
</dbReference>
<organism evidence="2 3">
    <name type="scientific">Chryseobacterium indicum</name>
    <dbReference type="NCBI Taxonomy" id="2766954"/>
    <lineage>
        <taxon>Bacteria</taxon>
        <taxon>Pseudomonadati</taxon>
        <taxon>Bacteroidota</taxon>
        <taxon>Flavobacteriia</taxon>
        <taxon>Flavobacteriales</taxon>
        <taxon>Weeksellaceae</taxon>
        <taxon>Chryseobacterium group</taxon>
        <taxon>Chryseobacterium</taxon>
    </lineage>
</organism>
<protein>
    <submittedName>
        <fullName evidence="2">Uncharacterized protein</fullName>
    </submittedName>
</protein>
<feature type="transmembrane region" description="Helical" evidence="1">
    <location>
        <begin position="364"/>
        <end position="386"/>
    </location>
</feature>
<keyword evidence="3" id="KW-1185">Reference proteome</keyword>
<comment type="caution">
    <text evidence="2">The sequence shown here is derived from an EMBL/GenBank/DDBJ whole genome shotgun (WGS) entry which is preliminary data.</text>
</comment>
<keyword evidence="1" id="KW-0812">Transmembrane</keyword>